<evidence type="ECO:0000256" key="3">
    <source>
        <dbReference type="ARBA" id="ARBA00022691"/>
    </source>
</evidence>
<sequence>MFHNPQLDTVLIKLASRCNINCSYCYVYNMGDSNWTTMEKQMTEPTMLAIAKSLTELADFQDQRFSIVLHGGEPLLIGAKKLDFFLSLLRNSLGVDYPISIQTNGILISSQILDICSKNKTSIAVSIDGYREINDKFRIGHNNKGTFDQVINGINILKSHPDHEFLNAGLLAVIDPSSDPEKIYSFFKELEAPSVDFLYKDGNHSILPLGKSAIDSTEYGEWMTKLLKVYLNDKNPLPIRILDDMLKVLLGGTVSKEGMGITDYGIVIIDTNGIIMKNDTLKSSFDGADKFKKPINIKDGKLLDFIGSKEFNEYREMQRPSSEKCLRCPILNICGGGMILHRWKDGSEFNNTSVYCADQLHLVENMKQLISKFYLINA</sequence>
<dbReference type="eggNOG" id="COG0641">
    <property type="taxonomic scope" value="Bacteria"/>
</dbReference>
<dbReference type="STRING" id="445961.IW15_01270"/>
<dbReference type="SFLD" id="SFLDG01386">
    <property type="entry name" value="main_SPASM_domain-containing"/>
    <property type="match status" value="1"/>
</dbReference>
<dbReference type="EMBL" id="JPRH01000001">
    <property type="protein sequence ID" value="KFF14106.1"/>
    <property type="molecule type" value="Genomic_DNA"/>
</dbReference>
<proteinExistence type="predicted"/>
<dbReference type="PANTHER" id="PTHR43273:SF8">
    <property type="entry name" value="RADICAL SAM DOMAIN PROTEIN"/>
    <property type="match status" value="1"/>
</dbReference>
<evidence type="ECO:0000313" key="8">
    <source>
        <dbReference type="EMBL" id="KFF14106.1"/>
    </source>
</evidence>
<dbReference type="SFLD" id="SFLDS00029">
    <property type="entry name" value="Radical_SAM"/>
    <property type="match status" value="1"/>
</dbReference>
<comment type="cofactor">
    <cofactor evidence="1">
        <name>[4Fe-4S] cluster</name>
        <dbReference type="ChEBI" id="CHEBI:49883"/>
    </cofactor>
</comment>
<dbReference type="CDD" id="cd01335">
    <property type="entry name" value="Radical_SAM"/>
    <property type="match status" value="1"/>
</dbReference>
<dbReference type="Pfam" id="PF04055">
    <property type="entry name" value="Radical_SAM"/>
    <property type="match status" value="1"/>
</dbReference>
<evidence type="ECO:0000256" key="5">
    <source>
        <dbReference type="ARBA" id="ARBA00023004"/>
    </source>
</evidence>
<name>A0A086ABP2_9FLAO</name>
<dbReference type="PROSITE" id="PS51918">
    <property type="entry name" value="RADICAL_SAM"/>
    <property type="match status" value="1"/>
</dbReference>
<evidence type="ECO:0000259" key="7">
    <source>
        <dbReference type="PROSITE" id="PS51918"/>
    </source>
</evidence>
<dbReference type="Proteomes" id="UP000028705">
    <property type="component" value="Unassembled WGS sequence"/>
</dbReference>
<keyword evidence="6" id="KW-0411">Iron-sulfur</keyword>
<gene>
    <name evidence="8" type="ORF">IW15_01270</name>
</gene>
<reference evidence="8 9" key="1">
    <citation type="submission" date="2014-07" db="EMBL/GenBank/DDBJ databases">
        <title>Genome of Chryseobacterium soli DSM 19298.</title>
        <authorList>
            <person name="Stropko S.J."/>
            <person name="Pipes S.E."/>
            <person name="Newman J."/>
        </authorList>
    </citation>
    <scope>NUCLEOTIDE SEQUENCE [LARGE SCALE GENOMIC DNA]</scope>
    <source>
        <strain evidence="8 9">DSM 19298</strain>
    </source>
</reference>
<dbReference type="GO" id="GO:0046872">
    <property type="term" value="F:metal ion binding"/>
    <property type="evidence" value="ECO:0007669"/>
    <property type="project" value="UniProtKB-KW"/>
</dbReference>
<dbReference type="GO" id="GO:0051539">
    <property type="term" value="F:4 iron, 4 sulfur cluster binding"/>
    <property type="evidence" value="ECO:0007669"/>
    <property type="project" value="UniProtKB-KW"/>
</dbReference>
<protein>
    <recommendedName>
        <fullName evidence="7">Radical SAM core domain-containing protein</fullName>
    </recommendedName>
</protein>
<keyword evidence="5" id="KW-0408">Iron</keyword>
<dbReference type="InterPro" id="IPR023867">
    <property type="entry name" value="Sulphatase_maturase_rSAM"/>
</dbReference>
<dbReference type="InterPro" id="IPR013785">
    <property type="entry name" value="Aldolase_TIM"/>
</dbReference>
<dbReference type="SFLD" id="SFLDG01072">
    <property type="entry name" value="dehydrogenase_like"/>
    <property type="match status" value="1"/>
</dbReference>
<keyword evidence="2" id="KW-0004">4Fe-4S</keyword>
<organism evidence="8 9">
    <name type="scientific">Chryseobacterium soli</name>
    <dbReference type="NCBI Taxonomy" id="445961"/>
    <lineage>
        <taxon>Bacteria</taxon>
        <taxon>Pseudomonadati</taxon>
        <taxon>Bacteroidota</taxon>
        <taxon>Flavobacteriia</taxon>
        <taxon>Flavobacteriales</taxon>
        <taxon>Weeksellaceae</taxon>
        <taxon>Chryseobacterium group</taxon>
        <taxon>Chryseobacterium</taxon>
    </lineage>
</organism>
<keyword evidence="3" id="KW-0949">S-adenosyl-L-methionine</keyword>
<evidence type="ECO:0000256" key="2">
    <source>
        <dbReference type="ARBA" id="ARBA00022485"/>
    </source>
</evidence>
<evidence type="ECO:0000256" key="1">
    <source>
        <dbReference type="ARBA" id="ARBA00001966"/>
    </source>
</evidence>
<dbReference type="SFLD" id="SFLDG01384">
    <property type="entry name" value="thioether_bond_formation_requi"/>
    <property type="match status" value="1"/>
</dbReference>
<evidence type="ECO:0000256" key="4">
    <source>
        <dbReference type="ARBA" id="ARBA00022723"/>
    </source>
</evidence>
<dbReference type="PROSITE" id="PS01305">
    <property type="entry name" value="MOAA_NIFB_PQQE"/>
    <property type="match status" value="1"/>
</dbReference>
<keyword evidence="9" id="KW-1185">Reference proteome</keyword>
<dbReference type="NCBIfam" id="NF041707">
    <property type="entry name" value="rSAM_YhhB"/>
    <property type="match status" value="1"/>
</dbReference>
<dbReference type="PANTHER" id="PTHR43273">
    <property type="entry name" value="ANAEROBIC SULFATASE-MATURATING ENZYME HOMOLOG ASLB-RELATED"/>
    <property type="match status" value="1"/>
</dbReference>
<comment type="caution">
    <text evidence="8">The sequence shown here is derived from an EMBL/GenBank/DDBJ whole genome shotgun (WGS) entry which is preliminary data.</text>
</comment>
<dbReference type="Gene3D" id="3.20.20.70">
    <property type="entry name" value="Aldolase class I"/>
    <property type="match status" value="1"/>
</dbReference>
<dbReference type="SFLD" id="SFLDG01067">
    <property type="entry name" value="SPASM/twitch_domain_containing"/>
    <property type="match status" value="1"/>
</dbReference>
<dbReference type="GO" id="GO:0016491">
    <property type="term" value="F:oxidoreductase activity"/>
    <property type="evidence" value="ECO:0007669"/>
    <property type="project" value="InterPro"/>
</dbReference>
<evidence type="ECO:0000256" key="6">
    <source>
        <dbReference type="ARBA" id="ARBA00023014"/>
    </source>
</evidence>
<feature type="domain" description="Radical SAM core" evidence="7">
    <location>
        <begin position="4"/>
        <end position="232"/>
    </location>
</feature>
<dbReference type="AlphaFoldDB" id="A0A086ABP2"/>
<evidence type="ECO:0000313" key="9">
    <source>
        <dbReference type="Proteomes" id="UP000028705"/>
    </source>
</evidence>
<dbReference type="InterPro" id="IPR007197">
    <property type="entry name" value="rSAM"/>
</dbReference>
<dbReference type="InterPro" id="IPR000385">
    <property type="entry name" value="MoaA_NifB_PqqE_Fe-S-bd_CS"/>
</dbReference>
<dbReference type="SUPFAM" id="SSF102114">
    <property type="entry name" value="Radical SAM enzymes"/>
    <property type="match status" value="1"/>
</dbReference>
<accession>A0A086ABP2</accession>
<keyword evidence="4" id="KW-0479">Metal-binding</keyword>
<dbReference type="InterPro" id="IPR058240">
    <property type="entry name" value="rSAM_sf"/>
</dbReference>